<feature type="compositionally biased region" description="Basic and acidic residues" evidence="1">
    <location>
        <begin position="24"/>
        <end position="36"/>
    </location>
</feature>
<dbReference type="EMBL" id="CAMAPF010000942">
    <property type="protein sequence ID" value="CAH9126373.1"/>
    <property type="molecule type" value="Genomic_DNA"/>
</dbReference>
<evidence type="ECO:0000313" key="2">
    <source>
        <dbReference type="EMBL" id="CAH9126373.1"/>
    </source>
</evidence>
<reference evidence="2" key="1">
    <citation type="submission" date="2022-07" db="EMBL/GenBank/DDBJ databases">
        <authorList>
            <person name="Macas J."/>
            <person name="Novak P."/>
            <person name="Neumann P."/>
        </authorList>
    </citation>
    <scope>NUCLEOTIDE SEQUENCE</scope>
</reference>
<proteinExistence type="predicted"/>
<comment type="caution">
    <text evidence="2">The sequence shown here is derived from an EMBL/GenBank/DDBJ whole genome shotgun (WGS) entry which is preliminary data.</text>
</comment>
<feature type="region of interest" description="Disordered" evidence="1">
    <location>
        <begin position="1"/>
        <end position="62"/>
    </location>
</feature>
<organism evidence="2 3">
    <name type="scientific">Cuscuta epithymum</name>
    <dbReference type="NCBI Taxonomy" id="186058"/>
    <lineage>
        <taxon>Eukaryota</taxon>
        <taxon>Viridiplantae</taxon>
        <taxon>Streptophyta</taxon>
        <taxon>Embryophyta</taxon>
        <taxon>Tracheophyta</taxon>
        <taxon>Spermatophyta</taxon>
        <taxon>Magnoliopsida</taxon>
        <taxon>eudicotyledons</taxon>
        <taxon>Gunneridae</taxon>
        <taxon>Pentapetalae</taxon>
        <taxon>asterids</taxon>
        <taxon>lamiids</taxon>
        <taxon>Solanales</taxon>
        <taxon>Convolvulaceae</taxon>
        <taxon>Cuscuteae</taxon>
        <taxon>Cuscuta</taxon>
        <taxon>Cuscuta subgen. Cuscuta</taxon>
    </lineage>
</organism>
<name>A0AAV0ET49_9ASTE</name>
<gene>
    <name evidence="2" type="ORF">CEPIT_LOCUS27483</name>
</gene>
<sequence length="107" mass="11788">MNLVFGQGSASGGLATPSTQVPTHSDEERRNEDVFLHGEGGMSSERSHSKGKRKAEEAMGSSNKDWKTVLANAVHAYTTTMSITKRDVDLEMKMLAPHLQVQREIFL</sequence>
<accession>A0AAV0ET49</accession>
<dbReference type="AlphaFoldDB" id="A0AAV0ET49"/>
<keyword evidence="3" id="KW-1185">Reference proteome</keyword>
<evidence type="ECO:0000256" key="1">
    <source>
        <dbReference type="SAM" id="MobiDB-lite"/>
    </source>
</evidence>
<evidence type="ECO:0000313" key="3">
    <source>
        <dbReference type="Proteomes" id="UP001152523"/>
    </source>
</evidence>
<dbReference type="Proteomes" id="UP001152523">
    <property type="component" value="Unassembled WGS sequence"/>
</dbReference>
<protein>
    <submittedName>
        <fullName evidence="2">Uncharacterized protein</fullName>
    </submittedName>
</protein>